<dbReference type="Proteomes" id="UP000615687">
    <property type="component" value="Unassembled WGS sequence"/>
</dbReference>
<sequence length="440" mass="49513">MTAPNKTPEIKDAPRSGGTFITVPRQNQDPLTKNRGKNPPLIDRLKKSGLDPQKLLDIARPGSATKSITRLRHRLILIGFLLFVALPSAAFSAYMIFWTSDQYHSTTAFAVRSSNQAAATDILGMMFDSGSESPTSNSYIVNDYLQSQAIIEDLPNTIDLEAIFNRDQADWLFRLGTDLPIEGKIDYWNRMVDINFDATSGVIYVEVRTFNPDDSVTLASAILQRSEVLVNKLSEVNRRQSVRFAEETVARAEARLKVIRRQMLAYRDATQEVSPEDNAKIAMEMISALDQQVVAKQAEMKTLATYLNSDSPRIRLLYEEIKALEAQITTERQRLGGGTAGIDGTSANDNRLAVRISDYSDLKLEEEFANQFYTTALAGLEKARQDADQKHMYLATFIKPTLSQEAQYPHRILYSVAVFLMLAGFWTVLVLIYYNVRDRT</sequence>
<accession>A0ABR9CA28</accession>
<keyword evidence="3" id="KW-0812">Transmembrane</keyword>
<evidence type="ECO:0000256" key="3">
    <source>
        <dbReference type="SAM" id="Phobius"/>
    </source>
</evidence>
<organism evidence="4 5">
    <name type="scientific">Roseibium polysiphoniae</name>
    <dbReference type="NCBI Taxonomy" id="2571221"/>
    <lineage>
        <taxon>Bacteria</taxon>
        <taxon>Pseudomonadati</taxon>
        <taxon>Pseudomonadota</taxon>
        <taxon>Alphaproteobacteria</taxon>
        <taxon>Hyphomicrobiales</taxon>
        <taxon>Stappiaceae</taxon>
        <taxon>Roseibium</taxon>
    </lineage>
</organism>
<protein>
    <submittedName>
        <fullName evidence="4">RkpR, polysaccharide export protein</fullName>
    </submittedName>
</protein>
<gene>
    <name evidence="4" type="ORF">IG617_10220</name>
</gene>
<keyword evidence="3" id="KW-0472">Membrane</keyword>
<feature type="coiled-coil region" evidence="1">
    <location>
        <begin position="242"/>
        <end position="269"/>
    </location>
</feature>
<feature type="transmembrane region" description="Helical" evidence="3">
    <location>
        <begin position="412"/>
        <end position="434"/>
    </location>
</feature>
<evidence type="ECO:0000256" key="2">
    <source>
        <dbReference type="SAM" id="MobiDB-lite"/>
    </source>
</evidence>
<dbReference type="PANTHER" id="PTHR32309:SF13">
    <property type="entry name" value="FERRIC ENTEROBACTIN TRANSPORT PROTEIN FEPE"/>
    <property type="match status" value="1"/>
</dbReference>
<comment type="caution">
    <text evidence="4">The sequence shown here is derived from an EMBL/GenBank/DDBJ whole genome shotgun (WGS) entry which is preliminary data.</text>
</comment>
<keyword evidence="3" id="KW-1133">Transmembrane helix</keyword>
<dbReference type="RefSeq" id="WP_192109100.1">
    <property type="nucleotide sequence ID" value="NZ_JACYXJ010000003.1"/>
</dbReference>
<dbReference type="EMBL" id="JACYXJ010000003">
    <property type="protein sequence ID" value="MBD8876662.1"/>
    <property type="molecule type" value="Genomic_DNA"/>
</dbReference>
<feature type="transmembrane region" description="Helical" evidence="3">
    <location>
        <begin position="75"/>
        <end position="98"/>
    </location>
</feature>
<evidence type="ECO:0000313" key="5">
    <source>
        <dbReference type="Proteomes" id="UP000615687"/>
    </source>
</evidence>
<reference evidence="4 5" key="1">
    <citation type="submission" date="2020-09" db="EMBL/GenBank/DDBJ databases">
        <title>The genome sequence of type strain Labrenzia polysiphoniae KACC 19711.</title>
        <authorList>
            <person name="Liu Y."/>
        </authorList>
    </citation>
    <scope>NUCLEOTIDE SEQUENCE [LARGE SCALE GENOMIC DNA]</scope>
    <source>
        <strain evidence="4 5">KACC 19711</strain>
    </source>
</reference>
<proteinExistence type="predicted"/>
<name>A0ABR9CA28_9HYPH</name>
<keyword evidence="5" id="KW-1185">Reference proteome</keyword>
<evidence type="ECO:0000313" key="4">
    <source>
        <dbReference type="EMBL" id="MBD8876662.1"/>
    </source>
</evidence>
<feature type="region of interest" description="Disordered" evidence="2">
    <location>
        <begin position="1"/>
        <end position="44"/>
    </location>
</feature>
<dbReference type="PANTHER" id="PTHR32309">
    <property type="entry name" value="TYROSINE-PROTEIN KINASE"/>
    <property type="match status" value="1"/>
</dbReference>
<dbReference type="InterPro" id="IPR050445">
    <property type="entry name" value="Bact_polysacc_biosynth/exp"/>
</dbReference>
<keyword evidence="1" id="KW-0175">Coiled coil</keyword>
<evidence type="ECO:0000256" key="1">
    <source>
        <dbReference type="SAM" id="Coils"/>
    </source>
</evidence>